<dbReference type="GO" id="GO:0016301">
    <property type="term" value="F:kinase activity"/>
    <property type="evidence" value="ECO:0007669"/>
    <property type="project" value="UniProtKB-KW"/>
</dbReference>
<name>A0A2T1AKS2_TRISK</name>
<dbReference type="AlphaFoldDB" id="A0A2T1AKS2"/>
<dbReference type="OrthoDB" id="531205at2"/>
<accession>A0A2T1AKS2</accession>
<dbReference type="InterPro" id="IPR027417">
    <property type="entry name" value="P-loop_NTPase"/>
</dbReference>
<evidence type="ECO:0000313" key="2">
    <source>
        <dbReference type="Proteomes" id="UP000237718"/>
    </source>
</evidence>
<proteinExistence type="predicted"/>
<sequence>MSQSHPMLHLLCGKIASGKSTLAAQLAAQDATVLLAEDAWLHGLYADQMSSPADYVRCSASLRAVMAPHVAALLEAGVSVVLDFPANTVATRAWMRDLLTQTGAAHQLHLLDVSDDTCLARLRRRNAAGNHAFAATEAQFHQFTRHFAPPTPQEGFDVVVHSHTE</sequence>
<dbReference type="EMBL" id="PVUF01000003">
    <property type="protein sequence ID" value="PRZ48898.1"/>
    <property type="molecule type" value="Genomic_DNA"/>
</dbReference>
<evidence type="ECO:0000313" key="1">
    <source>
        <dbReference type="EMBL" id="PRZ48898.1"/>
    </source>
</evidence>
<dbReference type="Pfam" id="PF13671">
    <property type="entry name" value="AAA_33"/>
    <property type="match status" value="1"/>
</dbReference>
<keyword evidence="1" id="KW-0418">Kinase</keyword>
<gene>
    <name evidence="1" type="ORF">CLV89_103213</name>
</gene>
<keyword evidence="1" id="KW-0808">Transferase</keyword>
<protein>
    <submittedName>
        <fullName evidence="1">Putative kinase</fullName>
    </submittedName>
</protein>
<reference evidence="1 2" key="1">
    <citation type="submission" date="2018-03" db="EMBL/GenBank/DDBJ databases">
        <title>Genomic Encyclopedia of Archaeal and Bacterial Type Strains, Phase II (KMG-II): from individual species to whole genera.</title>
        <authorList>
            <person name="Goeker M."/>
        </authorList>
    </citation>
    <scope>NUCLEOTIDE SEQUENCE [LARGE SCALE GENOMIC DNA]</scope>
    <source>
        <strain evidence="1 2">DSM 25328</strain>
    </source>
</reference>
<dbReference type="RefSeq" id="WP_106162919.1">
    <property type="nucleotide sequence ID" value="NZ_JBLWXK010000001.1"/>
</dbReference>
<comment type="caution">
    <text evidence="1">The sequence shown here is derived from an EMBL/GenBank/DDBJ whole genome shotgun (WGS) entry which is preliminary data.</text>
</comment>
<dbReference type="Gene3D" id="3.40.50.300">
    <property type="entry name" value="P-loop containing nucleotide triphosphate hydrolases"/>
    <property type="match status" value="1"/>
</dbReference>
<dbReference type="Proteomes" id="UP000237718">
    <property type="component" value="Unassembled WGS sequence"/>
</dbReference>
<dbReference type="SUPFAM" id="SSF52540">
    <property type="entry name" value="P-loop containing nucleoside triphosphate hydrolases"/>
    <property type="match status" value="1"/>
</dbReference>
<organism evidence="1 2">
    <name type="scientific">Tritonibacter scottomollicae</name>
    <name type="common">Epibacterium scottomollicae</name>
    <dbReference type="NCBI Taxonomy" id="483013"/>
    <lineage>
        <taxon>Bacteria</taxon>
        <taxon>Pseudomonadati</taxon>
        <taxon>Pseudomonadota</taxon>
        <taxon>Alphaproteobacteria</taxon>
        <taxon>Rhodobacterales</taxon>
        <taxon>Paracoccaceae</taxon>
        <taxon>Tritonibacter</taxon>
    </lineage>
</organism>